<keyword evidence="11" id="KW-1185">Reference proteome</keyword>
<dbReference type="InterPro" id="IPR008949">
    <property type="entry name" value="Isoprenoid_synthase_dom_sf"/>
</dbReference>
<comment type="caution">
    <text evidence="10">The sequence shown here is derived from an EMBL/GenBank/DDBJ whole genome shotgun (WGS) entry which is preliminary data.</text>
</comment>
<dbReference type="Gene3D" id="1.50.10.130">
    <property type="entry name" value="Terpene synthase, N-terminal domain"/>
    <property type="match status" value="1"/>
</dbReference>
<evidence type="ECO:0000256" key="6">
    <source>
        <dbReference type="ARBA" id="ARBA00023239"/>
    </source>
</evidence>
<evidence type="ECO:0000256" key="4">
    <source>
        <dbReference type="ARBA" id="ARBA00022842"/>
    </source>
</evidence>
<protein>
    <submittedName>
        <fullName evidence="10">Terpenoid cyclases/protein prenyltransferase alpha-alpha toroid</fullName>
    </submittedName>
</protein>
<keyword evidence="3" id="KW-0479">Metal-binding</keyword>
<dbReference type="FunFam" id="1.50.10.130:FF:000001">
    <property type="entry name" value="Isoprene synthase, chloroplastic"/>
    <property type="match status" value="1"/>
</dbReference>
<keyword evidence="4" id="KW-0460">Magnesium</keyword>
<dbReference type="InterPro" id="IPR044814">
    <property type="entry name" value="Terpene_cyclase_plant_C1"/>
</dbReference>
<dbReference type="InterPro" id="IPR005630">
    <property type="entry name" value="Terpene_synthase_metal-bd"/>
</dbReference>
<dbReference type="InterPro" id="IPR050148">
    <property type="entry name" value="Terpene_synthase-like"/>
</dbReference>
<dbReference type="FunFam" id="1.10.600.10:FF:000007">
    <property type="entry name" value="Isoprene synthase, chloroplastic"/>
    <property type="match status" value="1"/>
</dbReference>
<dbReference type="CDD" id="cd00684">
    <property type="entry name" value="Terpene_cyclase_plant_C1"/>
    <property type="match status" value="1"/>
</dbReference>
<feature type="domain" description="Terpene synthase metal-binding" evidence="9">
    <location>
        <begin position="299"/>
        <end position="536"/>
    </location>
</feature>
<evidence type="ECO:0000259" key="9">
    <source>
        <dbReference type="Pfam" id="PF03936"/>
    </source>
</evidence>
<dbReference type="InterPro" id="IPR001906">
    <property type="entry name" value="Terpene_synth_N"/>
</dbReference>
<dbReference type="Proteomes" id="UP000694240">
    <property type="component" value="Chromosome 5"/>
</dbReference>
<name>A0A8T2D454_9BRAS</name>
<dbReference type="EMBL" id="JAEFBK010000005">
    <property type="protein sequence ID" value="KAG7605322.1"/>
    <property type="molecule type" value="Genomic_DNA"/>
</dbReference>
<comment type="similarity">
    <text evidence="7">Belongs to the terpene synthase family. Tpsa subfamily.</text>
</comment>
<sequence>MEAITKNGSLSQTLVHCGPKSLSSFIPVRCLRFSKNPFPKKLVVTRARTSINSDHEAANRPLFQFPPSLLDDRFLSISANQSEIDSLGRDIEALKAKVSEKLVCMDVKERIHLIHLLVSLGVAYHFEKQIEEFLKVDFENVEDMNLGEEDMYSISVIFRVFRLYRHKLSSDVFNRFKEENGDFKKCLLDDVRGMLSFYEASYFGTNTEEILDEAMGFTRKHLELFVGGSNEEHLSGHIKNVLYLSQQENAEVVMSREYIQFYEQETHHDETLLKFAKINFKFMQLHYVQELQTIVKWWKELDLESKIPNYYRVRAVECLYWAMAVYMEPQYSVARIILSKSLVLWTIIDDLYDAYCTLPEAIAFTENMERWETDAKDMPDHMKVLMRSFIDLHEDFKREVILEGRLYSVEYGIDECKRLFREDLKLSKWARTGYIPNYDEYMEVGIVTAGIDMTVAFAFIGMGEAGKEAFDWIRSRPKFIQTLDIKGRLRDDVATYKDEMARGEIATGINCYMKQYKVTEEEAFLEFHRRIKHTSKLVNEEYFKTTVPLKLVRIAFNVGRAIDTNYKHGDGLTYGGIVEGQITSLFLDLITI</sequence>
<dbReference type="GO" id="GO:0010333">
    <property type="term" value="F:terpene synthase activity"/>
    <property type="evidence" value="ECO:0007669"/>
    <property type="project" value="InterPro"/>
</dbReference>
<gene>
    <name evidence="10" type="ORF">ISN45_At05g043350</name>
</gene>
<dbReference type="GO" id="GO:0000287">
    <property type="term" value="F:magnesium ion binding"/>
    <property type="evidence" value="ECO:0007669"/>
    <property type="project" value="InterPro"/>
</dbReference>
<dbReference type="InterPro" id="IPR036965">
    <property type="entry name" value="Terpene_synth_N_sf"/>
</dbReference>
<dbReference type="Pfam" id="PF03936">
    <property type="entry name" value="Terpene_synth_C"/>
    <property type="match status" value="1"/>
</dbReference>
<dbReference type="AlphaFoldDB" id="A0A8T2D454"/>
<dbReference type="GO" id="GO:0016102">
    <property type="term" value="P:diterpenoid biosynthetic process"/>
    <property type="evidence" value="ECO:0007669"/>
    <property type="project" value="InterPro"/>
</dbReference>
<dbReference type="SUPFAM" id="SSF48239">
    <property type="entry name" value="Terpenoid cyclases/Protein prenyltransferases"/>
    <property type="match status" value="1"/>
</dbReference>
<dbReference type="PANTHER" id="PTHR31225">
    <property type="entry name" value="OS04G0344100 PROTEIN-RELATED"/>
    <property type="match status" value="1"/>
</dbReference>
<evidence type="ECO:0000259" key="8">
    <source>
        <dbReference type="Pfam" id="PF01397"/>
    </source>
</evidence>
<evidence type="ECO:0000256" key="1">
    <source>
        <dbReference type="ARBA" id="ARBA00001936"/>
    </source>
</evidence>
<reference evidence="10 11" key="1">
    <citation type="submission" date="2020-12" db="EMBL/GenBank/DDBJ databases">
        <title>Concerted genomic and epigenomic changes stabilize Arabidopsis allopolyploids.</title>
        <authorList>
            <person name="Chen Z."/>
        </authorList>
    </citation>
    <scope>NUCLEOTIDE SEQUENCE [LARGE SCALE GENOMIC DNA]</scope>
    <source>
        <strain evidence="10">Allo738</strain>
        <tissue evidence="10">Leaf</tissue>
    </source>
</reference>
<evidence type="ECO:0000256" key="5">
    <source>
        <dbReference type="ARBA" id="ARBA00023211"/>
    </source>
</evidence>
<dbReference type="Gene3D" id="1.10.600.10">
    <property type="entry name" value="Farnesyl Diphosphate Synthase"/>
    <property type="match status" value="1"/>
</dbReference>
<dbReference type="SFLD" id="SFLDS00005">
    <property type="entry name" value="Isoprenoid_Synthase_Type_I"/>
    <property type="match status" value="1"/>
</dbReference>
<evidence type="ECO:0000256" key="3">
    <source>
        <dbReference type="ARBA" id="ARBA00022723"/>
    </source>
</evidence>
<proteinExistence type="inferred from homology"/>
<feature type="domain" description="Terpene synthase N-terminal" evidence="8">
    <location>
        <begin position="72"/>
        <end position="242"/>
    </location>
</feature>
<dbReference type="SFLD" id="SFLDG01019">
    <property type="entry name" value="Terpene_Cyclase_Like_1_C_Termi"/>
    <property type="match status" value="1"/>
</dbReference>
<accession>A0A8T2D454</accession>
<evidence type="ECO:0000313" key="11">
    <source>
        <dbReference type="Proteomes" id="UP000694240"/>
    </source>
</evidence>
<dbReference type="InterPro" id="IPR034741">
    <property type="entry name" value="Terpene_cyclase-like_1_C"/>
</dbReference>
<dbReference type="InterPro" id="IPR008930">
    <property type="entry name" value="Terpenoid_cyclase/PrenylTrfase"/>
</dbReference>
<evidence type="ECO:0000313" key="10">
    <source>
        <dbReference type="EMBL" id="KAG7605322.1"/>
    </source>
</evidence>
<evidence type="ECO:0000256" key="7">
    <source>
        <dbReference type="ARBA" id="ARBA00038405"/>
    </source>
</evidence>
<dbReference type="SUPFAM" id="SSF48576">
    <property type="entry name" value="Terpenoid synthases"/>
    <property type="match status" value="1"/>
</dbReference>
<organism evidence="10 11">
    <name type="scientific">Arabidopsis thaliana x Arabidopsis arenosa</name>
    <dbReference type="NCBI Taxonomy" id="1240361"/>
    <lineage>
        <taxon>Eukaryota</taxon>
        <taxon>Viridiplantae</taxon>
        <taxon>Streptophyta</taxon>
        <taxon>Embryophyta</taxon>
        <taxon>Tracheophyta</taxon>
        <taxon>Spermatophyta</taxon>
        <taxon>Magnoliopsida</taxon>
        <taxon>eudicotyledons</taxon>
        <taxon>Gunneridae</taxon>
        <taxon>Pentapetalae</taxon>
        <taxon>rosids</taxon>
        <taxon>malvids</taxon>
        <taxon>Brassicales</taxon>
        <taxon>Brassicaceae</taxon>
        <taxon>Camelineae</taxon>
        <taxon>Arabidopsis</taxon>
    </lineage>
</organism>
<keyword evidence="6" id="KW-0456">Lyase</keyword>
<comment type="cofactor">
    <cofactor evidence="1">
        <name>Mn(2+)</name>
        <dbReference type="ChEBI" id="CHEBI:29035"/>
    </cofactor>
</comment>
<keyword evidence="5" id="KW-0464">Manganese</keyword>
<comment type="cofactor">
    <cofactor evidence="2">
        <name>Mg(2+)</name>
        <dbReference type="ChEBI" id="CHEBI:18420"/>
    </cofactor>
</comment>
<evidence type="ECO:0000256" key="2">
    <source>
        <dbReference type="ARBA" id="ARBA00001946"/>
    </source>
</evidence>
<dbReference type="Pfam" id="PF01397">
    <property type="entry name" value="Terpene_synth"/>
    <property type="match status" value="1"/>
</dbReference>
<dbReference type="SMR" id="A0A8T2D454"/>
<dbReference type="PANTHER" id="PTHR31225:SF242">
    <property type="entry name" value="TERPENOID SYNTHASE 9"/>
    <property type="match status" value="1"/>
</dbReference>